<dbReference type="PANTHER" id="PTHR37937:SF1">
    <property type="entry name" value="CONJUGATIVE TRANSFER: DNA TRANSPORT"/>
    <property type="match status" value="1"/>
</dbReference>
<dbReference type="PANTHER" id="PTHR37937">
    <property type="entry name" value="CONJUGATIVE TRANSFER: DNA TRANSPORT"/>
    <property type="match status" value="1"/>
</dbReference>
<evidence type="ECO:0000259" key="7">
    <source>
        <dbReference type="Pfam" id="PF10412"/>
    </source>
</evidence>
<dbReference type="SUPFAM" id="SSF52540">
    <property type="entry name" value="P-loop containing nucleoside triphosphate hydrolases"/>
    <property type="match status" value="1"/>
</dbReference>
<protein>
    <submittedName>
        <fullName evidence="8">Type IV secretion system DNA-binding domain-containing protein</fullName>
    </submittedName>
</protein>
<evidence type="ECO:0000256" key="5">
    <source>
        <dbReference type="ARBA" id="ARBA00023136"/>
    </source>
</evidence>
<evidence type="ECO:0000256" key="2">
    <source>
        <dbReference type="ARBA" id="ARBA00022475"/>
    </source>
</evidence>
<keyword evidence="5 6" id="KW-0472">Membrane</keyword>
<organism evidence="8 9">
    <name type="scientific">Phototrophicus methaneseepsis</name>
    <dbReference type="NCBI Taxonomy" id="2710758"/>
    <lineage>
        <taxon>Bacteria</taxon>
        <taxon>Bacillati</taxon>
        <taxon>Chloroflexota</taxon>
        <taxon>Candidatus Thermofontia</taxon>
        <taxon>Phototrophicales</taxon>
        <taxon>Phototrophicaceae</taxon>
        <taxon>Phototrophicus</taxon>
    </lineage>
</organism>
<evidence type="ECO:0000256" key="6">
    <source>
        <dbReference type="SAM" id="Phobius"/>
    </source>
</evidence>
<dbReference type="GO" id="GO:0003677">
    <property type="term" value="F:DNA binding"/>
    <property type="evidence" value="ECO:0007669"/>
    <property type="project" value="UniProtKB-KW"/>
</dbReference>
<keyword evidence="2" id="KW-1003">Cell membrane</keyword>
<dbReference type="InterPro" id="IPR051539">
    <property type="entry name" value="T4SS-coupling_protein"/>
</dbReference>
<evidence type="ECO:0000256" key="1">
    <source>
        <dbReference type="ARBA" id="ARBA00004651"/>
    </source>
</evidence>
<dbReference type="InterPro" id="IPR027417">
    <property type="entry name" value="P-loop_NTPase"/>
</dbReference>
<sequence length="390" mass="42593">MYIQQIMIYGKHTRQLEENNLIYWLFTDGRELLRGVVVPLSCLTPLLPLIVSALFGAGIQRTNDLQGLTGWKRRLKLLTHGIVLLGITTIYLSLTGDLAIETVRGRQSTNAFIRALTGGSDNINHMRLFGFGVMMVFIWVVVSIALHSGLKNGGWLRERVDRLRTPQVRRGALGSSHFCEYKRFRREDPEGLTLLGAFWGESKRRLDLGTGRFCLGGEDIARGILMLGGPGSGKTQGIILPAIADRMLAGHSLVVADPQGEITGHILRYAAVTRHLVVVHDPTSTIGPRYNLAQGIHNVSDARAIADVLVPVAQGDNKFWSDSAAALLAACLIRFPNLGEIYNAMNDLKALASKLTEKKDDAALLANSFIASVRSDGKVASNVVATLARH</sequence>
<dbReference type="Proteomes" id="UP000594468">
    <property type="component" value="Chromosome"/>
</dbReference>
<reference evidence="8 9" key="1">
    <citation type="submission" date="2020-02" db="EMBL/GenBank/DDBJ databases">
        <authorList>
            <person name="Zheng R.K."/>
            <person name="Sun C.M."/>
        </authorList>
    </citation>
    <scope>NUCLEOTIDE SEQUENCE [LARGE SCALE GENOMIC DNA]</scope>
    <source>
        <strain evidence="9">rifampicinis</strain>
    </source>
</reference>
<evidence type="ECO:0000256" key="3">
    <source>
        <dbReference type="ARBA" id="ARBA00022692"/>
    </source>
</evidence>
<keyword evidence="3 6" id="KW-0812">Transmembrane</keyword>
<evidence type="ECO:0000256" key="4">
    <source>
        <dbReference type="ARBA" id="ARBA00022989"/>
    </source>
</evidence>
<accession>A0A7S8IFI2</accession>
<evidence type="ECO:0000313" key="8">
    <source>
        <dbReference type="EMBL" id="QPC83622.1"/>
    </source>
</evidence>
<keyword evidence="8" id="KW-0238">DNA-binding</keyword>
<dbReference type="EMBL" id="CP062983">
    <property type="protein sequence ID" value="QPC83622.1"/>
    <property type="molecule type" value="Genomic_DNA"/>
</dbReference>
<dbReference type="Pfam" id="PF10412">
    <property type="entry name" value="TrwB_AAD_bind"/>
    <property type="match status" value="1"/>
</dbReference>
<comment type="subcellular location">
    <subcellularLocation>
        <location evidence="1">Cell membrane</location>
        <topology evidence="1">Multi-pass membrane protein</topology>
    </subcellularLocation>
</comment>
<feature type="domain" description="Type IV secretion system coupling protein TraD DNA-binding" evidence="7">
    <location>
        <begin position="222"/>
        <end position="388"/>
    </location>
</feature>
<proteinExistence type="predicted"/>
<dbReference type="KEGG" id="pmet:G4Y79_04360"/>
<dbReference type="Gene3D" id="1.10.8.80">
    <property type="entry name" value="Magnesium chelatase subunit I, C-Terminal domain"/>
    <property type="match status" value="1"/>
</dbReference>
<dbReference type="RefSeq" id="WP_195171687.1">
    <property type="nucleotide sequence ID" value="NZ_CP062983.1"/>
</dbReference>
<feature type="transmembrane region" description="Helical" evidence="6">
    <location>
        <begin position="36"/>
        <end position="57"/>
    </location>
</feature>
<keyword evidence="9" id="KW-1185">Reference proteome</keyword>
<dbReference type="CDD" id="cd01127">
    <property type="entry name" value="TrwB_TraG_TraD_VirD4"/>
    <property type="match status" value="1"/>
</dbReference>
<keyword evidence="4 6" id="KW-1133">Transmembrane helix</keyword>
<dbReference type="InterPro" id="IPR019476">
    <property type="entry name" value="T4SS_TraD_DNA-bd"/>
</dbReference>
<dbReference type="GO" id="GO:0005886">
    <property type="term" value="C:plasma membrane"/>
    <property type="evidence" value="ECO:0007669"/>
    <property type="project" value="UniProtKB-SubCell"/>
</dbReference>
<evidence type="ECO:0000313" key="9">
    <source>
        <dbReference type="Proteomes" id="UP000594468"/>
    </source>
</evidence>
<feature type="transmembrane region" description="Helical" evidence="6">
    <location>
        <begin position="77"/>
        <end position="94"/>
    </location>
</feature>
<name>A0A7S8IFI2_9CHLR</name>
<gene>
    <name evidence="8" type="ORF">G4Y79_04360</name>
</gene>
<feature type="transmembrane region" description="Helical" evidence="6">
    <location>
        <begin position="128"/>
        <end position="150"/>
    </location>
</feature>
<dbReference type="AlphaFoldDB" id="A0A7S8IFI2"/>